<keyword evidence="3" id="KW-0472">Membrane</keyword>
<dbReference type="GO" id="GO:0004467">
    <property type="term" value="F:long-chain fatty acid-CoA ligase activity"/>
    <property type="evidence" value="ECO:0007669"/>
    <property type="project" value="TreeGrafter"/>
</dbReference>
<proteinExistence type="inferred from homology"/>
<organism evidence="4 5">
    <name type="scientific">Chloebia gouldiae</name>
    <name type="common">Gouldian finch</name>
    <name type="synonym">Erythrura gouldiae</name>
    <dbReference type="NCBI Taxonomy" id="44316"/>
    <lineage>
        <taxon>Eukaryota</taxon>
        <taxon>Metazoa</taxon>
        <taxon>Chordata</taxon>
        <taxon>Craniata</taxon>
        <taxon>Vertebrata</taxon>
        <taxon>Euteleostomi</taxon>
        <taxon>Archelosauria</taxon>
        <taxon>Archosauria</taxon>
        <taxon>Dinosauria</taxon>
        <taxon>Saurischia</taxon>
        <taxon>Theropoda</taxon>
        <taxon>Coelurosauria</taxon>
        <taxon>Aves</taxon>
        <taxon>Neognathae</taxon>
        <taxon>Neoaves</taxon>
        <taxon>Telluraves</taxon>
        <taxon>Australaves</taxon>
        <taxon>Passeriformes</taxon>
        <taxon>Passeroidea</taxon>
        <taxon>Passeridae</taxon>
        <taxon>Chloebia</taxon>
    </lineage>
</organism>
<keyword evidence="5" id="KW-1185">Reference proteome</keyword>
<name>A0A3L8SPS5_CHLGU</name>
<gene>
    <name evidence="4" type="ORF">DV515_00005317</name>
</gene>
<dbReference type="GO" id="GO:0005886">
    <property type="term" value="C:plasma membrane"/>
    <property type="evidence" value="ECO:0007669"/>
    <property type="project" value="TreeGrafter"/>
</dbReference>
<evidence type="ECO:0000256" key="2">
    <source>
        <dbReference type="ARBA" id="ARBA00022598"/>
    </source>
</evidence>
<dbReference type="SUPFAM" id="SSF56801">
    <property type="entry name" value="Acetyl-CoA synthetase-like"/>
    <property type="match status" value="1"/>
</dbReference>
<reference evidence="4 5" key="1">
    <citation type="journal article" date="2018" name="Proc. R. Soc. B">
        <title>A non-coding region near Follistatin controls head colour polymorphism in the Gouldian finch.</title>
        <authorList>
            <person name="Toomey M.B."/>
            <person name="Marques C.I."/>
            <person name="Andrade P."/>
            <person name="Araujo P.M."/>
            <person name="Sabatino S."/>
            <person name="Gazda M.A."/>
            <person name="Afonso S."/>
            <person name="Lopes R.J."/>
            <person name="Corbo J.C."/>
            <person name="Carneiro M."/>
        </authorList>
    </citation>
    <scope>NUCLEOTIDE SEQUENCE [LARGE SCALE GENOMIC DNA]</scope>
    <source>
        <strain evidence="4">Red01</strain>
        <tissue evidence="4">Muscle</tissue>
    </source>
</reference>
<comment type="caution">
    <text evidence="4">The sequence shown here is derived from an EMBL/GenBank/DDBJ whole genome shotgun (WGS) entry which is preliminary data.</text>
</comment>
<accession>A0A3L8SPS5</accession>
<evidence type="ECO:0000313" key="5">
    <source>
        <dbReference type="Proteomes" id="UP000276834"/>
    </source>
</evidence>
<evidence type="ECO:0000313" key="4">
    <source>
        <dbReference type="EMBL" id="RLW05345.1"/>
    </source>
</evidence>
<dbReference type="GO" id="GO:0005789">
    <property type="term" value="C:endoplasmic reticulum membrane"/>
    <property type="evidence" value="ECO:0007669"/>
    <property type="project" value="TreeGrafter"/>
</dbReference>
<sequence>MQREDITSCRSRTHLRRLRELGHEGIEANTRFSKTSLITHHSSLITHLRTLVTSLAFTQCGAVSQDIMYATLPLYHISASLLAISGCIQLVSFVLLKYDSWKKELIKGENGRCNKVPIGKPGLLVFKVTEDGPFSGYIGNKETSEKKFLHNMFVEGNVYLDTGDLLVMDEDGFLYFTDRVGDTSRWKGENVATLEVAELIGLTDFVQEVNVYGVSIK</sequence>
<protein>
    <submittedName>
        <fullName evidence="4">Uncharacterized protein</fullName>
    </submittedName>
</protein>
<keyword evidence="3" id="KW-0812">Transmembrane</keyword>
<dbReference type="AlphaFoldDB" id="A0A3L8SPS5"/>
<evidence type="ECO:0000256" key="3">
    <source>
        <dbReference type="SAM" id="Phobius"/>
    </source>
</evidence>
<dbReference type="PANTHER" id="PTHR43107:SF22">
    <property type="entry name" value="VERY LONG-CHAIN ACYL-COA SYNTHETASE"/>
    <property type="match status" value="1"/>
</dbReference>
<keyword evidence="2" id="KW-0436">Ligase</keyword>
<dbReference type="PANTHER" id="PTHR43107">
    <property type="entry name" value="LONG-CHAIN FATTY ACID TRANSPORT PROTEIN"/>
    <property type="match status" value="1"/>
</dbReference>
<dbReference type="OrthoDB" id="288590at2759"/>
<dbReference type="GO" id="GO:0044539">
    <property type="term" value="P:long-chain fatty acid import into cell"/>
    <property type="evidence" value="ECO:0007669"/>
    <property type="project" value="TreeGrafter"/>
</dbReference>
<dbReference type="EMBL" id="QUSF01000011">
    <property type="protein sequence ID" value="RLW05345.1"/>
    <property type="molecule type" value="Genomic_DNA"/>
</dbReference>
<comment type="similarity">
    <text evidence="1">Belongs to the ATP-dependent AMP-binding enzyme family.</text>
</comment>
<dbReference type="GO" id="GO:0005324">
    <property type="term" value="F:long-chain fatty acid transmembrane transporter activity"/>
    <property type="evidence" value="ECO:0007669"/>
    <property type="project" value="TreeGrafter"/>
</dbReference>
<dbReference type="InterPro" id="IPR042099">
    <property type="entry name" value="ANL_N_sf"/>
</dbReference>
<feature type="non-terminal residue" evidence="4">
    <location>
        <position position="217"/>
    </location>
</feature>
<evidence type="ECO:0000256" key="1">
    <source>
        <dbReference type="ARBA" id="ARBA00006432"/>
    </source>
</evidence>
<keyword evidence="3" id="KW-1133">Transmembrane helix</keyword>
<dbReference type="Proteomes" id="UP000276834">
    <property type="component" value="Unassembled WGS sequence"/>
</dbReference>
<dbReference type="Gene3D" id="3.40.50.12780">
    <property type="entry name" value="N-terminal domain of ligase-like"/>
    <property type="match status" value="1"/>
</dbReference>
<dbReference type="STRING" id="44316.ENSEGOP00005009003"/>
<feature type="transmembrane region" description="Helical" evidence="3">
    <location>
        <begin position="74"/>
        <end position="96"/>
    </location>
</feature>